<feature type="domain" description="Carboxymuconolactone decarboxylase-like" evidence="1">
    <location>
        <begin position="13"/>
        <end position="95"/>
    </location>
</feature>
<keyword evidence="3" id="KW-1185">Reference proteome</keyword>
<dbReference type="RefSeq" id="WP_382340964.1">
    <property type="nucleotide sequence ID" value="NZ_JBHSAB010000002.1"/>
</dbReference>
<accession>A0ABV8CCK5</accession>
<gene>
    <name evidence="2" type="ORF">ACFORL_02980</name>
</gene>
<dbReference type="InterPro" id="IPR004675">
    <property type="entry name" value="AhpD_core"/>
</dbReference>
<dbReference type="Gene3D" id="1.20.1290.10">
    <property type="entry name" value="AhpD-like"/>
    <property type="match status" value="1"/>
</dbReference>
<organism evidence="2 3">
    <name type="scientific">Legionella dresdenensis</name>
    <dbReference type="NCBI Taxonomy" id="450200"/>
    <lineage>
        <taxon>Bacteria</taxon>
        <taxon>Pseudomonadati</taxon>
        <taxon>Pseudomonadota</taxon>
        <taxon>Gammaproteobacteria</taxon>
        <taxon>Legionellales</taxon>
        <taxon>Legionellaceae</taxon>
        <taxon>Legionella</taxon>
    </lineage>
</organism>
<dbReference type="PANTHER" id="PTHR34846">
    <property type="entry name" value="4-CARBOXYMUCONOLACTONE DECARBOXYLASE FAMILY PROTEIN (AFU_ORTHOLOGUE AFUA_6G11590)"/>
    <property type="match status" value="1"/>
</dbReference>
<dbReference type="NCBIfam" id="TIGR00778">
    <property type="entry name" value="ahpD_dom"/>
    <property type="match status" value="1"/>
</dbReference>
<evidence type="ECO:0000313" key="3">
    <source>
        <dbReference type="Proteomes" id="UP001595758"/>
    </source>
</evidence>
<dbReference type="SUPFAM" id="SSF69118">
    <property type="entry name" value="AhpD-like"/>
    <property type="match status" value="1"/>
</dbReference>
<dbReference type="Proteomes" id="UP001595758">
    <property type="component" value="Unassembled WGS sequence"/>
</dbReference>
<sequence>MTNSRVDFYKTSPDAIKAMMGLEGYVNRCSLDKKLLELIKLRVSQINGCVFCVDMHCADALKAGESQRRLNAVAVWQEAPFFTEPERAALAWAEAVTLLSETHVPDDVYEEVLKHFSEKEAVDLTMAVIAINGWNRLAVSFRKIPLNNQ</sequence>
<evidence type="ECO:0000259" key="1">
    <source>
        <dbReference type="Pfam" id="PF02627"/>
    </source>
</evidence>
<comment type="caution">
    <text evidence="2">The sequence shown here is derived from an EMBL/GenBank/DDBJ whole genome shotgun (WGS) entry which is preliminary data.</text>
</comment>
<dbReference type="InterPro" id="IPR029032">
    <property type="entry name" value="AhpD-like"/>
</dbReference>
<dbReference type="Pfam" id="PF02627">
    <property type="entry name" value="CMD"/>
    <property type="match status" value="1"/>
</dbReference>
<reference evidence="3" key="1">
    <citation type="journal article" date="2019" name="Int. J. Syst. Evol. Microbiol.">
        <title>The Global Catalogue of Microorganisms (GCM) 10K type strain sequencing project: providing services to taxonomists for standard genome sequencing and annotation.</title>
        <authorList>
            <consortium name="The Broad Institute Genomics Platform"/>
            <consortium name="The Broad Institute Genome Sequencing Center for Infectious Disease"/>
            <person name="Wu L."/>
            <person name="Ma J."/>
        </authorList>
    </citation>
    <scope>NUCLEOTIDE SEQUENCE [LARGE SCALE GENOMIC DNA]</scope>
    <source>
        <strain evidence="3">CCUG 59858</strain>
    </source>
</reference>
<dbReference type="EMBL" id="JBHSAB010000002">
    <property type="protein sequence ID" value="MFC3908043.1"/>
    <property type="molecule type" value="Genomic_DNA"/>
</dbReference>
<dbReference type="InterPro" id="IPR003779">
    <property type="entry name" value="CMD-like"/>
</dbReference>
<name>A0ABV8CCK5_9GAMM</name>
<evidence type="ECO:0000313" key="2">
    <source>
        <dbReference type="EMBL" id="MFC3908043.1"/>
    </source>
</evidence>
<proteinExistence type="predicted"/>
<dbReference type="PANTHER" id="PTHR34846:SF10">
    <property type="entry name" value="CYTOPLASMIC PROTEIN"/>
    <property type="match status" value="1"/>
</dbReference>
<protein>
    <submittedName>
        <fullName evidence="2">Carboxymuconolactone decarboxylase family protein</fullName>
    </submittedName>
</protein>